<comment type="caution">
    <text evidence="2">The sequence shown here is derived from an EMBL/GenBank/DDBJ whole genome shotgun (WGS) entry which is preliminary data.</text>
</comment>
<sequence length="63" mass="7180">MQPHQLPDGGGTYYSILFYVVLLFGLTELKAQISWIDNVCLYPDPSVFLFVLIGHFSTRKSDK</sequence>
<dbReference type="EMBL" id="JAGFBS010000001">
    <property type="protein sequence ID" value="KAG6382092.1"/>
    <property type="molecule type" value="Genomic_DNA"/>
</dbReference>
<dbReference type="OrthoDB" id="3049336at2759"/>
<evidence type="ECO:0000313" key="2">
    <source>
        <dbReference type="EMBL" id="KAG6382092.1"/>
    </source>
</evidence>
<keyword evidence="1" id="KW-0812">Transmembrane</keyword>
<feature type="transmembrane region" description="Helical" evidence="1">
    <location>
        <begin position="12"/>
        <end position="29"/>
    </location>
</feature>
<dbReference type="AlphaFoldDB" id="A0A8I2Z235"/>
<keyword evidence="3" id="KW-1185">Reference proteome</keyword>
<evidence type="ECO:0000256" key="1">
    <source>
        <dbReference type="SAM" id="Phobius"/>
    </source>
</evidence>
<name>A0A8I2Z235_9AGAM</name>
<proteinExistence type="predicted"/>
<accession>A0A8I2Z235</accession>
<evidence type="ECO:0000313" key="3">
    <source>
        <dbReference type="Proteomes" id="UP000683000"/>
    </source>
</evidence>
<organism evidence="2 3">
    <name type="scientific">Boletus reticuloceps</name>
    <dbReference type="NCBI Taxonomy" id="495285"/>
    <lineage>
        <taxon>Eukaryota</taxon>
        <taxon>Fungi</taxon>
        <taxon>Dikarya</taxon>
        <taxon>Basidiomycota</taxon>
        <taxon>Agaricomycotina</taxon>
        <taxon>Agaricomycetes</taxon>
        <taxon>Agaricomycetidae</taxon>
        <taxon>Boletales</taxon>
        <taxon>Boletineae</taxon>
        <taxon>Boletaceae</taxon>
        <taxon>Boletoideae</taxon>
        <taxon>Boletus</taxon>
    </lineage>
</organism>
<reference evidence="2" key="1">
    <citation type="submission" date="2021-03" db="EMBL/GenBank/DDBJ databases">
        <title>Evolutionary innovations through gain and loss of genes in the ectomycorrhizal Boletales.</title>
        <authorList>
            <person name="Wu G."/>
            <person name="Miyauchi S."/>
            <person name="Morin E."/>
            <person name="Yang Z.-L."/>
            <person name="Xu J."/>
            <person name="Martin F.M."/>
        </authorList>
    </citation>
    <scope>NUCLEOTIDE SEQUENCE</scope>
    <source>
        <strain evidence="2">BR01</strain>
    </source>
</reference>
<dbReference type="Proteomes" id="UP000683000">
    <property type="component" value="Unassembled WGS sequence"/>
</dbReference>
<keyword evidence="1" id="KW-0472">Membrane</keyword>
<keyword evidence="1" id="KW-1133">Transmembrane helix</keyword>
<protein>
    <submittedName>
        <fullName evidence="2">Uncharacterized protein</fullName>
    </submittedName>
</protein>
<gene>
    <name evidence="2" type="ORF">JVT61DRAFT_733</name>
</gene>